<keyword evidence="9" id="KW-1185">Reference proteome</keyword>
<dbReference type="InterPro" id="IPR040454">
    <property type="entry name" value="TF_IIIC_Tfc1/Sfc1"/>
</dbReference>
<dbReference type="EMBL" id="BEGY01000010">
    <property type="protein sequence ID" value="GAX75079.1"/>
    <property type="molecule type" value="Genomic_DNA"/>
</dbReference>
<feature type="region of interest" description="Disordered" evidence="5">
    <location>
        <begin position="145"/>
        <end position="173"/>
    </location>
</feature>
<evidence type="ECO:0000313" key="8">
    <source>
        <dbReference type="EMBL" id="GAX75079.1"/>
    </source>
</evidence>
<evidence type="ECO:0000256" key="4">
    <source>
        <dbReference type="ARBA" id="ARBA00023242"/>
    </source>
</evidence>
<feature type="compositionally biased region" description="Polar residues" evidence="5">
    <location>
        <begin position="150"/>
        <end position="159"/>
    </location>
</feature>
<comment type="subcellular location">
    <subcellularLocation>
        <location evidence="1">Nucleus</location>
    </subcellularLocation>
</comment>
<evidence type="ECO:0000256" key="1">
    <source>
        <dbReference type="ARBA" id="ARBA00004123"/>
    </source>
</evidence>
<dbReference type="InterPro" id="IPR042536">
    <property type="entry name" value="TFIIIC_tauA_Sfc1"/>
</dbReference>
<feature type="compositionally biased region" description="Polar residues" evidence="5">
    <location>
        <begin position="498"/>
        <end position="507"/>
    </location>
</feature>
<feature type="domain" description="Transcription factor IIIC subunit 5 HTH" evidence="6">
    <location>
        <begin position="181"/>
        <end position="286"/>
    </location>
</feature>
<feature type="region of interest" description="Disordered" evidence="5">
    <location>
        <begin position="298"/>
        <end position="330"/>
    </location>
</feature>
<dbReference type="AlphaFoldDB" id="A0A250WWJ9"/>
<proteinExistence type="predicted"/>
<dbReference type="GO" id="GO:0006384">
    <property type="term" value="P:transcription initiation at RNA polymerase III promoter"/>
    <property type="evidence" value="ECO:0007669"/>
    <property type="project" value="InterPro"/>
</dbReference>
<dbReference type="Proteomes" id="UP000232323">
    <property type="component" value="Unassembled WGS sequence"/>
</dbReference>
<dbReference type="GO" id="GO:0001002">
    <property type="term" value="F:RNA polymerase III type 1 promoter sequence-specific DNA binding"/>
    <property type="evidence" value="ECO:0007669"/>
    <property type="project" value="TreeGrafter"/>
</dbReference>
<dbReference type="PANTHER" id="PTHR13230">
    <property type="entry name" value="GENERAL TRANSCRIPTION FACTOR IIIC, POLYPEPTIDE 5"/>
    <property type="match status" value="1"/>
</dbReference>
<feature type="region of interest" description="Disordered" evidence="5">
    <location>
        <begin position="390"/>
        <end position="409"/>
    </location>
</feature>
<accession>A0A250WWJ9</accession>
<feature type="region of interest" description="Disordered" evidence="5">
    <location>
        <begin position="780"/>
        <end position="802"/>
    </location>
</feature>
<sequence>MSRGTVESLLEEDLRAKVPSAIITSVEFPGYVRNVDRAIQMLGGLTNIAASLNNGSQNNFLRLHYRPEDTLSHPLIGDQHATQGLLLRISKTKSPLKSVPANYEAKNSAHSDETSPLKLRIVSRVQRTFKFNGLADYQYLPLDPKAHQRGQGSEDSASSMPLPPENLVATAEPSGRSEPLFVIPPLFAKTDVPMDYGYRQFKYQHPSSKGVAIVKEIGFYSSTIPEDESWSKEPPSSSAETSEAPAWLESAQLLIMTQVSQLLSVRPIWSRQLLLHSKEMVETLKAVISISTTSCSYPPASSTAPTTTETQATTDTTIAPPPSVSSSSPNLDMMLQSCLSKKAYRFRSGPWRGLYIRRGYDPRKEPESRGLQLLMYRTPSNWLEHISNEALRGDAGGGPHQEGQSTDRSERNKMIQERMDAVHRFQEVPNVKISEFQVCDLEHASIQDILRASWAVADDCTEANGWFTPAAHVELQATLDMCFQTLIQSKLQKADSHPITSKVTASPASAEVLGESNKPGNTAIGRGKRKKSVAAASSKQDESARKVNQEQVDIEMLDATTTITTAEKNPNFFSLSSQQLQGGADDHSGVRTSFDPVLGAGDGGREQALVAGNGSTSGFAGLLPASYLSALMEQMALRGSSGSTTALHQGTQEDNEDEYNLLETSEDEDDAPAISLLTDPRFQPRPLAVTAEEVVEREGPSYPSSSNSLKKAPVISGHGNRVLESTTTTLAGPRYQKHMQHAHGGQDQSVVPESAGISSSGAWNTSFGGNSQMMEFVATEVGSDEDNGDVEELDDDEASHFM</sequence>
<feature type="domain" description="Transcription factor IIIC subunit Tfc1/Sfc1 triple barrel" evidence="7">
    <location>
        <begin position="25"/>
        <end position="140"/>
    </location>
</feature>
<dbReference type="STRING" id="1157962.A0A250WWJ9"/>
<dbReference type="GO" id="GO:0000127">
    <property type="term" value="C:transcription factor TFIIIC complex"/>
    <property type="evidence" value="ECO:0007669"/>
    <property type="project" value="InterPro"/>
</dbReference>
<dbReference type="Pfam" id="PF09734">
    <property type="entry name" value="Tau95"/>
    <property type="match status" value="2"/>
</dbReference>
<feature type="compositionally biased region" description="Basic and acidic residues" evidence="5">
    <location>
        <begin position="539"/>
        <end position="548"/>
    </location>
</feature>
<protein>
    <recommendedName>
        <fullName evidence="10">Transcription factor IIIC subunit 5 HTH domain-containing protein</fullName>
    </recommendedName>
</protein>
<feature type="domain" description="Transcription factor IIIC subunit 5 HTH" evidence="6">
    <location>
        <begin position="333"/>
        <end position="377"/>
    </location>
</feature>
<dbReference type="OrthoDB" id="514683at2759"/>
<evidence type="ECO:0000313" key="9">
    <source>
        <dbReference type="Proteomes" id="UP000232323"/>
    </source>
</evidence>
<keyword evidence="3" id="KW-0804">Transcription</keyword>
<dbReference type="Gene3D" id="3.30.200.160">
    <property type="entry name" value="TFIIIC, subcomplex tauA, subunit Sfc1, barrel domain"/>
    <property type="match status" value="1"/>
</dbReference>
<evidence type="ECO:0000259" key="6">
    <source>
        <dbReference type="Pfam" id="PF09734"/>
    </source>
</evidence>
<keyword evidence="4" id="KW-0539">Nucleus</keyword>
<feature type="compositionally biased region" description="Acidic residues" evidence="5">
    <location>
        <begin position="782"/>
        <end position="802"/>
    </location>
</feature>
<dbReference type="InterPro" id="IPR041499">
    <property type="entry name" value="Tfc1/Sfc1_N"/>
</dbReference>
<feature type="region of interest" description="Disordered" evidence="5">
    <location>
        <begin position="494"/>
        <end position="549"/>
    </location>
</feature>
<dbReference type="Pfam" id="PF17682">
    <property type="entry name" value="Tau95_N"/>
    <property type="match status" value="1"/>
</dbReference>
<reference evidence="8 9" key="1">
    <citation type="submission" date="2017-08" db="EMBL/GenBank/DDBJ databases">
        <title>Acidophilic green algal genome provides insights into adaptation to an acidic environment.</title>
        <authorList>
            <person name="Hirooka S."/>
            <person name="Hirose Y."/>
            <person name="Kanesaki Y."/>
            <person name="Higuchi S."/>
            <person name="Fujiwara T."/>
            <person name="Onuma R."/>
            <person name="Era A."/>
            <person name="Ohbayashi R."/>
            <person name="Uzuka A."/>
            <person name="Nozaki H."/>
            <person name="Yoshikawa H."/>
            <person name="Miyagishima S.Y."/>
        </authorList>
    </citation>
    <scope>NUCLEOTIDE SEQUENCE [LARGE SCALE GENOMIC DNA]</scope>
    <source>
        <strain evidence="8 9">NIES-2499</strain>
    </source>
</reference>
<dbReference type="PANTHER" id="PTHR13230:SF5">
    <property type="entry name" value="GENERAL TRANSCRIPTION FACTOR 3C POLYPEPTIDE 5"/>
    <property type="match status" value="1"/>
</dbReference>
<gene>
    <name evidence="8" type="ORF">CEUSTIGMA_g2523.t1</name>
</gene>
<evidence type="ECO:0000256" key="5">
    <source>
        <dbReference type="SAM" id="MobiDB-lite"/>
    </source>
</evidence>
<evidence type="ECO:0000256" key="2">
    <source>
        <dbReference type="ARBA" id="ARBA00023125"/>
    </source>
</evidence>
<name>A0A250WWJ9_9CHLO</name>
<feature type="compositionally biased region" description="Low complexity" evidence="5">
    <location>
        <begin position="298"/>
        <end position="329"/>
    </location>
</feature>
<comment type="caution">
    <text evidence="8">The sequence shown here is derived from an EMBL/GenBank/DDBJ whole genome shotgun (WGS) entry which is preliminary data.</text>
</comment>
<evidence type="ECO:0000256" key="3">
    <source>
        <dbReference type="ARBA" id="ARBA00023163"/>
    </source>
</evidence>
<organism evidence="8 9">
    <name type="scientific">Chlamydomonas eustigma</name>
    <dbReference type="NCBI Taxonomy" id="1157962"/>
    <lineage>
        <taxon>Eukaryota</taxon>
        <taxon>Viridiplantae</taxon>
        <taxon>Chlorophyta</taxon>
        <taxon>core chlorophytes</taxon>
        <taxon>Chlorophyceae</taxon>
        <taxon>CS clade</taxon>
        <taxon>Chlamydomonadales</taxon>
        <taxon>Chlamydomonadaceae</taxon>
        <taxon>Chlamydomonas</taxon>
    </lineage>
</organism>
<evidence type="ECO:0000259" key="7">
    <source>
        <dbReference type="Pfam" id="PF17682"/>
    </source>
</evidence>
<dbReference type="GO" id="GO:0001003">
    <property type="term" value="F:RNA polymerase III type 2 promoter sequence-specific DNA binding"/>
    <property type="evidence" value="ECO:0007669"/>
    <property type="project" value="TreeGrafter"/>
</dbReference>
<evidence type="ECO:0008006" key="10">
    <source>
        <dbReference type="Google" id="ProtNLM"/>
    </source>
</evidence>
<dbReference type="InterPro" id="IPR019136">
    <property type="entry name" value="TF_IIIC_su-5_HTH"/>
</dbReference>
<keyword evidence="2" id="KW-0238">DNA-binding</keyword>
<dbReference type="GO" id="GO:0005634">
    <property type="term" value="C:nucleus"/>
    <property type="evidence" value="ECO:0007669"/>
    <property type="project" value="UniProtKB-SubCell"/>
</dbReference>